<protein>
    <submittedName>
        <fullName evidence="1">Uncharacterized protein</fullName>
    </submittedName>
</protein>
<dbReference type="EMBL" id="LR798352">
    <property type="protein sequence ID" value="CAB5226119.1"/>
    <property type="molecule type" value="Genomic_DNA"/>
</dbReference>
<name>A0A6J7X687_9CAUD</name>
<sequence length="81" mass="9616">MTQTKKQQQHQKTQIMTNLQFIEELDFLLNEVFYYTRQDGMIVSGTMSKDYDKAYSMYQNLIKGQPKSQEKVLFEVLIPSK</sequence>
<gene>
    <name evidence="1" type="ORF">UFOVP753_48</name>
</gene>
<accession>A0A6J7X687</accession>
<evidence type="ECO:0000313" key="1">
    <source>
        <dbReference type="EMBL" id="CAB5226119.1"/>
    </source>
</evidence>
<reference evidence="1" key="1">
    <citation type="submission" date="2020-05" db="EMBL/GenBank/DDBJ databases">
        <authorList>
            <person name="Chiriac C."/>
            <person name="Salcher M."/>
            <person name="Ghai R."/>
            <person name="Kavagutti S V."/>
        </authorList>
    </citation>
    <scope>NUCLEOTIDE SEQUENCE</scope>
</reference>
<organism evidence="1">
    <name type="scientific">uncultured Caudovirales phage</name>
    <dbReference type="NCBI Taxonomy" id="2100421"/>
    <lineage>
        <taxon>Viruses</taxon>
        <taxon>Duplodnaviria</taxon>
        <taxon>Heunggongvirae</taxon>
        <taxon>Uroviricota</taxon>
        <taxon>Caudoviricetes</taxon>
        <taxon>Peduoviridae</taxon>
        <taxon>Maltschvirus</taxon>
        <taxon>Maltschvirus maltsch</taxon>
    </lineage>
</organism>
<proteinExistence type="predicted"/>